<proteinExistence type="inferred from homology"/>
<evidence type="ECO:0000313" key="4">
    <source>
        <dbReference type="Proteomes" id="UP001243009"/>
    </source>
</evidence>
<gene>
    <name evidence="3" type="ORF">Q7A36_09135</name>
</gene>
<dbReference type="InterPro" id="IPR001447">
    <property type="entry name" value="Arylamine_N-AcTrfase"/>
</dbReference>
<dbReference type="EMBL" id="JAUTWS010000007">
    <property type="protein sequence ID" value="MDO9708506.1"/>
    <property type="molecule type" value="Genomic_DNA"/>
</dbReference>
<protein>
    <submittedName>
        <fullName evidence="3">Arylamine N-acetyltransferase</fullName>
    </submittedName>
</protein>
<sequence>MPFDLHAYLARIGWEGPPAPDLATLRGLIARHAAAIPFEGIEALLGRTPALDPAGLQAKLVGARRGGWCFEQNSLFALALRAIGFRSAPLLARVRYGVPAEVAMPRTHLVLRVDLPEGPHLADVGFGGVTVTAPLALRTGPAQPTPHGPVRLTERPDGLMLKARLGAEWTALYLVGSEPQQAVDIDAANWLVANRPGGIFTANLIVTRAPPGEQVVLLNRRLTRRDPTGGESVTLLEGPALGETLRGQFGIALPPGELAALEAALAEDRPGRIPAPG</sequence>
<dbReference type="InterPro" id="IPR038765">
    <property type="entry name" value="Papain-like_cys_pep_sf"/>
</dbReference>
<evidence type="ECO:0000313" key="3">
    <source>
        <dbReference type="EMBL" id="MDO9708506.1"/>
    </source>
</evidence>
<dbReference type="Gene3D" id="2.40.128.150">
    <property type="entry name" value="Cysteine proteinases"/>
    <property type="match status" value="1"/>
</dbReference>
<organism evidence="3 4">
    <name type="scientific">Paracraurococcus lichenis</name>
    <dbReference type="NCBI Taxonomy" id="3064888"/>
    <lineage>
        <taxon>Bacteria</taxon>
        <taxon>Pseudomonadati</taxon>
        <taxon>Pseudomonadota</taxon>
        <taxon>Alphaproteobacteria</taxon>
        <taxon>Acetobacterales</taxon>
        <taxon>Roseomonadaceae</taxon>
        <taxon>Paracraurococcus</taxon>
    </lineage>
</organism>
<comment type="similarity">
    <text evidence="1 2">Belongs to the arylamine N-acetyltransferase family.</text>
</comment>
<evidence type="ECO:0000256" key="2">
    <source>
        <dbReference type="RuleBase" id="RU003452"/>
    </source>
</evidence>
<comment type="caution">
    <text evidence="3">The sequence shown here is derived from an EMBL/GenBank/DDBJ whole genome shotgun (WGS) entry which is preliminary data.</text>
</comment>
<dbReference type="PANTHER" id="PTHR11786">
    <property type="entry name" value="N-HYDROXYARYLAMINE O-ACETYLTRANSFERASE"/>
    <property type="match status" value="1"/>
</dbReference>
<dbReference type="RefSeq" id="WP_305103376.1">
    <property type="nucleotide sequence ID" value="NZ_JAUTWS010000007.1"/>
</dbReference>
<reference evidence="3 4" key="1">
    <citation type="submission" date="2023-08" db="EMBL/GenBank/DDBJ databases">
        <title>The draft genome sequence of Paracraurococcus sp. LOR1-02.</title>
        <authorList>
            <person name="Kingkaew E."/>
            <person name="Tanasupawat S."/>
        </authorList>
    </citation>
    <scope>NUCLEOTIDE SEQUENCE [LARGE SCALE GENOMIC DNA]</scope>
    <source>
        <strain evidence="3 4">LOR1-02</strain>
    </source>
</reference>
<dbReference type="Pfam" id="PF00797">
    <property type="entry name" value="Acetyltransf_2"/>
    <property type="match status" value="1"/>
</dbReference>
<keyword evidence="4" id="KW-1185">Reference proteome</keyword>
<evidence type="ECO:0000256" key="1">
    <source>
        <dbReference type="ARBA" id="ARBA00006547"/>
    </source>
</evidence>
<name>A0ABT9DX86_9PROT</name>
<accession>A0ABT9DX86</accession>
<dbReference type="SUPFAM" id="SSF54001">
    <property type="entry name" value="Cysteine proteinases"/>
    <property type="match status" value="1"/>
</dbReference>
<dbReference type="Gene3D" id="3.30.2140.10">
    <property type="entry name" value="Arylamine N-acetyltransferase"/>
    <property type="match status" value="1"/>
</dbReference>
<dbReference type="Proteomes" id="UP001243009">
    <property type="component" value="Unassembled WGS sequence"/>
</dbReference>
<dbReference type="PANTHER" id="PTHR11786:SF0">
    <property type="entry name" value="ARYLAMINE N-ACETYLTRANSFERASE 4-RELATED"/>
    <property type="match status" value="1"/>
</dbReference>
<dbReference type="PRINTS" id="PR01543">
    <property type="entry name" value="ANATRNSFRASE"/>
</dbReference>